<organism evidence="10 11">
    <name type="scientific">Desulfurispira natronophila</name>
    <dbReference type="NCBI Taxonomy" id="682562"/>
    <lineage>
        <taxon>Bacteria</taxon>
        <taxon>Pseudomonadati</taxon>
        <taxon>Chrysiogenota</taxon>
        <taxon>Chrysiogenia</taxon>
        <taxon>Chrysiogenales</taxon>
        <taxon>Chrysiogenaceae</taxon>
        <taxon>Desulfurispira</taxon>
    </lineage>
</organism>
<dbReference type="Gene3D" id="3.60.140.10">
    <property type="entry name" value="CNF1/YfiH-like putative cysteine hydrolases"/>
    <property type="match status" value="1"/>
</dbReference>
<accession>A0A7W7Y4W5</accession>
<reference evidence="10 11" key="1">
    <citation type="submission" date="2020-08" db="EMBL/GenBank/DDBJ databases">
        <title>Genomic Encyclopedia of Type Strains, Phase IV (KMG-IV): sequencing the most valuable type-strain genomes for metagenomic binning, comparative biology and taxonomic classification.</title>
        <authorList>
            <person name="Goeker M."/>
        </authorList>
    </citation>
    <scope>NUCLEOTIDE SEQUENCE [LARGE SCALE GENOMIC DNA]</scope>
    <source>
        <strain evidence="10 11">DSM 22071</strain>
    </source>
</reference>
<protein>
    <recommendedName>
        <fullName evidence="12">Purine nucleoside phosphorylase</fullName>
    </recommendedName>
</protein>
<sequence length="269" mass="29978">MFHTCTESPIEYLYSDNAAPWLCHGFTSARKGHSQGAFARGNLSFGVGDDPAAVQRNWDELNAFLGTQSISIPRQVHGVTCIHLTEPRPGLSVEADALWTDRDQLAIGVMTADCVPVVLQLADHQGKGLAVAAIHAGWRSALDNISFYCLQQIRSAYPSLDFSHSQAFIGPSICQHCYEVSHDLADQFCQAGYDQAVSRRKGHSFLDLWRVTVLQLMKLGFARNNIDLAARCTRCDEGFFSHRKNPQTGRELAFVWMERRGATLSFMKR</sequence>
<evidence type="ECO:0000256" key="5">
    <source>
        <dbReference type="ARBA" id="ARBA00022801"/>
    </source>
</evidence>
<comment type="catalytic activity">
    <reaction evidence="9">
        <text>S-methyl-5'-thioadenosine + phosphate = 5-(methylsulfanyl)-alpha-D-ribose 1-phosphate + adenine</text>
        <dbReference type="Rhea" id="RHEA:11852"/>
        <dbReference type="ChEBI" id="CHEBI:16708"/>
        <dbReference type="ChEBI" id="CHEBI:17509"/>
        <dbReference type="ChEBI" id="CHEBI:43474"/>
        <dbReference type="ChEBI" id="CHEBI:58533"/>
        <dbReference type="EC" id="2.4.2.28"/>
    </reaction>
    <physiologicalReaction direction="left-to-right" evidence="9">
        <dbReference type="Rhea" id="RHEA:11853"/>
    </physiologicalReaction>
</comment>
<keyword evidence="11" id="KW-1185">Reference proteome</keyword>
<dbReference type="InterPro" id="IPR011324">
    <property type="entry name" value="Cytotoxic_necrot_fac-like_cat"/>
</dbReference>
<comment type="catalytic activity">
    <reaction evidence="8">
        <text>adenosine + phosphate = alpha-D-ribose 1-phosphate + adenine</text>
        <dbReference type="Rhea" id="RHEA:27642"/>
        <dbReference type="ChEBI" id="CHEBI:16335"/>
        <dbReference type="ChEBI" id="CHEBI:16708"/>
        <dbReference type="ChEBI" id="CHEBI:43474"/>
        <dbReference type="ChEBI" id="CHEBI:57720"/>
        <dbReference type="EC" id="2.4.2.1"/>
    </reaction>
    <physiologicalReaction direction="left-to-right" evidence="8">
        <dbReference type="Rhea" id="RHEA:27643"/>
    </physiologicalReaction>
</comment>
<dbReference type="GO" id="GO:0016787">
    <property type="term" value="F:hydrolase activity"/>
    <property type="evidence" value="ECO:0007669"/>
    <property type="project" value="UniProtKB-KW"/>
</dbReference>
<evidence type="ECO:0000256" key="8">
    <source>
        <dbReference type="ARBA" id="ARBA00048968"/>
    </source>
</evidence>
<evidence type="ECO:0000256" key="7">
    <source>
        <dbReference type="ARBA" id="ARBA00047989"/>
    </source>
</evidence>
<comment type="catalytic activity">
    <reaction evidence="1">
        <text>inosine + phosphate = alpha-D-ribose 1-phosphate + hypoxanthine</text>
        <dbReference type="Rhea" id="RHEA:27646"/>
        <dbReference type="ChEBI" id="CHEBI:17368"/>
        <dbReference type="ChEBI" id="CHEBI:17596"/>
        <dbReference type="ChEBI" id="CHEBI:43474"/>
        <dbReference type="ChEBI" id="CHEBI:57720"/>
        <dbReference type="EC" id="2.4.2.1"/>
    </reaction>
    <physiologicalReaction direction="left-to-right" evidence="1">
        <dbReference type="Rhea" id="RHEA:27647"/>
    </physiologicalReaction>
</comment>
<keyword evidence="6" id="KW-0862">Zinc</keyword>
<keyword evidence="3" id="KW-0808">Transferase</keyword>
<dbReference type="AlphaFoldDB" id="A0A7W7Y4W5"/>
<dbReference type="CDD" id="cd16833">
    <property type="entry name" value="YfiH"/>
    <property type="match status" value="1"/>
</dbReference>
<evidence type="ECO:0000256" key="1">
    <source>
        <dbReference type="ARBA" id="ARBA00000553"/>
    </source>
</evidence>
<evidence type="ECO:0000256" key="2">
    <source>
        <dbReference type="ARBA" id="ARBA00007353"/>
    </source>
</evidence>
<dbReference type="EMBL" id="JACHID010000006">
    <property type="protein sequence ID" value="MBB5021837.1"/>
    <property type="molecule type" value="Genomic_DNA"/>
</dbReference>
<comment type="similarity">
    <text evidence="2">Belongs to the purine nucleoside phosphorylase YfiH/LACC1 family.</text>
</comment>
<dbReference type="GO" id="GO:0017061">
    <property type="term" value="F:S-methyl-5-thioadenosine phosphorylase activity"/>
    <property type="evidence" value="ECO:0007669"/>
    <property type="project" value="UniProtKB-EC"/>
</dbReference>
<dbReference type="GO" id="GO:0005507">
    <property type="term" value="F:copper ion binding"/>
    <property type="evidence" value="ECO:0007669"/>
    <property type="project" value="TreeGrafter"/>
</dbReference>
<evidence type="ECO:0000256" key="3">
    <source>
        <dbReference type="ARBA" id="ARBA00022679"/>
    </source>
</evidence>
<dbReference type="RefSeq" id="WP_183731276.1">
    <property type="nucleotide sequence ID" value="NZ_JACHID010000006.1"/>
</dbReference>
<dbReference type="Pfam" id="PF02578">
    <property type="entry name" value="Cu-oxidase_4"/>
    <property type="match status" value="1"/>
</dbReference>
<dbReference type="Proteomes" id="UP000528322">
    <property type="component" value="Unassembled WGS sequence"/>
</dbReference>
<evidence type="ECO:0000313" key="10">
    <source>
        <dbReference type="EMBL" id="MBB5021837.1"/>
    </source>
</evidence>
<evidence type="ECO:0000256" key="4">
    <source>
        <dbReference type="ARBA" id="ARBA00022723"/>
    </source>
</evidence>
<evidence type="ECO:0008006" key="12">
    <source>
        <dbReference type="Google" id="ProtNLM"/>
    </source>
</evidence>
<dbReference type="SUPFAM" id="SSF64438">
    <property type="entry name" value="CNF1/YfiH-like putative cysteine hydrolases"/>
    <property type="match status" value="1"/>
</dbReference>
<evidence type="ECO:0000256" key="9">
    <source>
        <dbReference type="ARBA" id="ARBA00049893"/>
    </source>
</evidence>
<dbReference type="PANTHER" id="PTHR30616">
    <property type="entry name" value="UNCHARACTERIZED PROTEIN YFIH"/>
    <property type="match status" value="1"/>
</dbReference>
<dbReference type="InterPro" id="IPR038371">
    <property type="entry name" value="Cu_polyphenol_OxRdtase_sf"/>
</dbReference>
<dbReference type="PANTHER" id="PTHR30616:SF2">
    <property type="entry name" value="PURINE NUCLEOSIDE PHOSPHORYLASE LACC1"/>
    <property type="match status" value="1"/>
</dbReference>
<evidence type="ECO:0000313" key="11">
    <source>
        <dbReference type="Proteomes" id="UP000528322"/>
    </source>
</evidence>
<keyword evidence="4" id="KW-0479">Metal-binding</keyword>
<evidence type="ECO:0000256" key="6">
    <source>
        <dbReference type="ARBA" id="ARBA00022833"/>
    </source>
</evidence>
<proteinExistence type="inferred from homology"/>
<name>A0A7W7Y4W5_9BACT</name>
<dbReference type="InterPro" id="IPR003730">
    <property type="entry name" value="Cu_polyphenol_OxRdtase"/>
</dbReference>
<keyword evidence="5" id="KW-0378">Hydrolase</keyword>
<comment type="caution">
    <text evidence="10">The sequence shown here is derived from an EMBL/GenBank/DDBJ whole genome shotgun (WGS) entry which is preliminary data.</text>
</comment>
<gene>
    <name evidence="10" type="ORF">HNR37_001151</name>
</gene>
<comment type="catalytic activity">
    <reaction evidence="7">
        <text>adenosine + H2O + H(+) = inosine + NH4(+)</text>
        <dbReference type="Rhea" id="RHEA:24408"/>
        <dbReference type="ChEBI" id="CHEBI:15377"/>
        <dbReference type="ChEBI" id="CHEBI:15378"/>
        <dbReference type="ChEBI" id="CHEBI:16335"/>
        <dbReference type="ChEBI" id="CHEBI:17596"/>
        <dbReference type="ChEBI" id="CHEBI:28938"/>
        <dbReference type="EC" id="3.5.4.4"/>
    </reaction>
    <physiologicalReaction direction="left-to-right" evidence="7">
        <dbReference type="Rhea" id="RHEA:24409"/>
    </physiologicalReaction>
</comment>